<evidence type="ECO:0000256" key="16">
    <source>
        <dbReference type="RuleBase" id="RU004460"/>
    </source>
</evidence>
<dbReference type="InterPro" id="IPR018320">
    <property type="entry name" value="DNA_polymerase_1"/>
</dbReference>
<evidence type="ECO:0000256" key="9">
    <source>
        <dbReference type="ARBA" id="ARBA00022801"/>
    </source>
</evidence>
<evidence type="ECO:0000256" key="2">
    <source>
        <dbReference type="ARBA" id="ARBA00012417"/>
    </source>
</evidence>
<dbReference type="Gene3D" id="3.40.50.1010">
    <property type="entry name" value="5'-nuclease"/>
    <property type="match status" value="1"/>
</dbReference>
<dbReference type="InterPro" id="IPR012337">
    <property type="entry name" value="RNaseH-like_sf"/>
</dbReference>
<organism evidence="21 22">
    <name type="scientific">Microcoleus asticus IPMA8</name>
    <dbReference type="NCBI Taxonomy" id="2563858"/>
    <lineage>
        <taxon>Bacteria</taxon>
        <taxon>Bacillati</taxon>
        <taxon>Cyanobacteriota</taxon>
        <taxon>Cyanophyceae</taxon>
        <taxon>Oscillatoriophycideae</taxon>
        <taxon>Oscillatoriales</taxon>
        <taxon>Microcoleaceae</taxon>
        <taxon>Microcoleus</taxon>
        <taxon>Microcoleus asticus</taxon>
    </lineage>
</organism>
<dbReference type="SUPFAM" id="SSF88723">
    <property type="entry name" value="PIN domain-like"/>
    <property type="match status" value="1"/>
</dbReference>
<gene>
    <name evidence="21" type="primary">polA_2</name>
    <name evidence="16" type="synonym">polA</name>
    <name evidence="21" type="ORF">E5S67_02570</name>
</gene>
<feature type="region of interest" description="Disordered" evidence="17">
    <location>
        <begin position="366"/>
        <end position="388"/>
    </location>
</feature>
<dbReference type="InterPro" id="IPR002421">
    <property type="entry name" value="5-3_exonuclease"/>
</dbReference>
<comment type="catalytic activity">
    <reaction evidence="14 16">
        <text>DNA(n) + a 2'-deoxyribonucleoside 5'-triphosphate = DNA(n+1) + diphosphate</text>
        <dbReference type="Rhea" id="RHEA:22508"/>
        <dbReference type="Rhea" id="RHEA-COMP:17339"/>
        <dbReference type="Rhea" id="RHEA-COMP:17340"/>
        <dbReference type="ChEBI" id="CHEBI:33019"/>
        <dbReference type="ChEBI" id="CHEBI:61560"/>
        <dbReference type="ChEBI" id="CHEBI:173112"/>
        <dbReference type="EC" id="2.7.7.7"/>
    </reaction>
</comment>
<dbReference type="PANTHER" id="PTHR10133">
    <property type="entry name" value="DNA POLYMERASE I"/>
    <property type="match status" value="1"/>
</dbReference>
<dbReference type="Pfam" id="PF01612">
    <property type="entry name" value="DNA_pol_A_exo1"/>
    <property type="match status" value="1"/>
</dbReference>
<keyword evidence="12 16" id="KW-0238">DNA-binding</keyword>
<dbReference type="InterPro" id="IPR043502">
    <property type="entry name" value="DNA/RNA_pol_sf"/>
</dbReference>
<dbReference type="Gene3D" id="1.10.150.20">
    <property type="entry name" value="5' to 3' exonuclease, C-terminal subdomain"/>
    <property type="match status" value="2"/>
</dbReference>
<evidence type="ECO:0000256" key="12">
    <source>
        <dbReference type="ARBA" id="ARBA00023125"/>
    </source>
</evidence>
<dbReference type="Pfam" id="PF02739">
    <property type="entry name" value="5_3_exonuc_N"/>
    <property type="match status" value="1"/>
</dbReference>
<dbReference type="SMART" id="SM00279">
    <property type="entry name" value="HhH2"/>
    <property type="match status" value="1"/>
</dbReference>
<dbReference type="GO" id="GO:0003887">
    <property type="term" value="F:DNA-directed DNA polymerase activity"/>
    <property type="evidence" value="ECO:0007669"/>
    <property type="project" value="UniProtKB-EC"/>
</dbReference>
<comment type="caution">
    <text evidence="21">The sequence shown here is derived from an EMBL/GenBank/DDBJ whole genome shotgun (WGS) entry which is preliminary data.</text>
</comment>
<keyword evidence="22" id="KW-1185">Reference proteome</keyword>
<keyword evidence="10 16" id="KW-0269">Exonuclease</keyword>
<dbReference type="InterPro" id="IPR002562">
    <property type="entry name" value="3'-5'_exonuclease_dom"/>
</dbReference>
<evidence type="ECO:0000256" key="6">
    <source>
        <dbReference type="ARBA" id="ARBA00022705"/>
    </source>
</evidence>
<dbReference type="NCBIfam" id="TIGR00593">
    <property type="entry name" value="pola"/>
    <property type="match status" value="1"/>
</dbReference>
<dbReference type="SMART" id="SM00482">
    <property type="entry name" value="POLAc"/>
    <property type="match status" value="1"/>
</dbReference>
<dbReference type="CDD" id="cd09859">
    <property type="entry name" value="PIN_53EXO"/>
    <property type="match status" value="1"/>
</dbReference>
<keyword evidence="11 16" id="KW-0239">DNA-directed DNA polymerase</keyword>
<dbReference type="SUPFAM" id="SSF53098">
    <property type="entry name" value="Ribonuclease H-like"/>
    <property type="match status" value="1"/>
</dbReference>
<feature type="domain" description="5'-3' exonuclease" evidence="19">
    <location>
        <begin position="8"/>
        <end position="280"/>
    </location>
</feature>
<dbReference type="Gene3D" id="3.30.420.10">
    <property type="entry name" value="Ribonuclease H-like superfamily/Ribonuclease H"/>
    <property type="match status" value="1"/>
</dbReference>
<dbReference type="NCBIfam" id="NF004397">
    <property type="entry name" value="PRK05755.1"/>
    <property type="match status" value="1"/>
</dbReference>
<evidence type="ECO:0000313" key="22">
    <source>
        <dbReference type="Proteomes" id="UP000702425"/>
    </source>
</evidence>
<evidence type="ECO:0000259" key="18">
    <source>
        <dbReference type="SMART" id="SM00474"/>
    </source>
</evidence>
<dbReference type="SUPFAM" id="SSF56672">
    <property type="entry name" value="DNA/RNA polymerases"/>
    <property type="match status" value="1"/>
</dbReference>
<evidence type="ECO:0000313" key="21">
    <source>
        <dbReference type="EMBL" id="NQE34841.1"/>
    </source>
</evidence>
<protein>
    <recommendedName>
        <fullName evidence="3 15">DNA polymerase I</fullName>
        <ecNumber evidence="2 15">2.7.7.7</ecNumber>
    </recommendedName>
</protein>
<evidence type="ECO:0000256" key="17">
    <source>
        <dbReference type="SAM" id="MobiDB-lite"/>
    </source>
</evidence>
<evidence type="ECO:0000256" key="8">
    <source>
        <dbReference type="ARBA" id="ARBA00022763"/>
    </source>
</evidence>
<keyword evidence="7" id="KW-0540">Nuclease</keyword>
<dbReference type="InterPro" id="IPR020046">
    <property type="entry name" value="5-3_exonucl_a-hlix_arch_N"/>
</dbReference>
<dbReference type="EMBL" id="SRRZ01000041">
    <property type="protein sequence ID" value="NQE34841.1"/>
    <property type="molecule type" value="Genomic_DNA"/>
</dbReference>
<evidence type="ECO:0000256" key="13">
    <source>
        <dbReference type="ARBA" id="ARBA00023204"/>
    </source>
</evidence>
<dbReference type="InterPro" id="IPR036279">
    <property type="entry name" value="5-3_exonuclease_C_sf"/>
</dbReference>
<evidence type="ECO:0000256" key="10">
    <source>
        <dbReference type="ARBA" id="ARBA00022839"/>
    </source>
</evidence>
<feature type="domain" description="DNA-directed DNA polymerase family A palm" evidence="20">
    <location>
        <begin position="776"/>
        <end position="997"/>
    </location>
</feature>
<dbReference type="Gene3D" id="1.20.1060.10">
    <property type="entry name" value="Taq DNA Polymerase, Chain T, domain 4"/>
    <property type="match status" value="1"/>
</dbReference>
<keyword evidence="4 16" id="KW-0808">Transferase</keyword>
<evidence type="ECO:0000256" key="11">
    <source>
        <dbReference type="ARBA" id="ARBA00022932"/>
    </source>
</evidence>
<evidence type="ECO:0000256" key="3">
    <source>
        <dbReference type="ARBA" id="ARBA00020311"/>
    </source>
</evidence>
<sequence>MSVSENQAPTFILVDGHSLAFRSYFAFAKSRDGGLRTTTGIPTSVCFGFLKSLLEVMAAHDPQYMAIAFDLATPTFRHEADETYKAGRAETPEDFIPDIKNLQELLSYLNLPAITAPGFEADDVLGTLANKASAAGYQVKILTGDRDLFQLVETEKQISVLYLSTDELRRSGKGKSQEYGPEEVKAKLGILPEQVVDYKALCGDKSDNIPGVKGIGDKTALQLLEAYNSLDGIYAAIDEIKGATKKKLEEGKEAAYHSQRMATIVQDVPLEVDLENCQLKGFDESALIPMLEKLEFKTFLGKVKQIQKRFGGVEQPLEKGGEDAHPTINSIDSGTGILPVALGGEDAHPTINSMESGTGILPVALGGEDARPTIDKSPPTSESSEHEDDDLWFFSAAETKAAQQENKLPIQPRIIQTTEQLNELVQLLQTCTDKASPVAWDTETTAIEPRDAELVGIGCCWGTGKEDLAYIPTGHKTGKNLDKATVLNALRPILESENYPKALQNAKFDRSILRCQGIKLAGVVFDTMLASYVLNPETSHSLSELSRKYLGIVAKSYNELVPKNKTIADISIPAVADYCGMDVHTTFGLVNKLRAELDKADEANFPGKSLHRLLLEVEQPLEPVLAEMEYCGIRIDSAYLQELSQQLEKSLKEIEEKTYQAAGRKFNLGSPKQLSEILLEKIPDEFQKKSRKTKTGYSTDAAVLDKLQGDHPIVDDLLEHRTLSKLKSTYVDALPQLVRADTGRVHTDFNQTATGTGRLSSSNPNLQNIPIRTEFSRQIRKAFLPEAGWVMVSADYSQIELRILAHLSQEPVLIEAYQNNRDVHTVTAQLLFEKEEVTPDERRFGKTINFGVIYGMGAIKFGRSMGKTSADGKKFIERFNQRYSKVFEYLEKVKKEAIALGYVTTILGRRRYLNFESESIRDLKGRNPQDIHSDRLKSLSRDDAQSLRAAANAPIQGSSADIIKLAMIEVHKILQNYQARLLLQVHDELIFEVPPDEWEELQPKIRTAMENALPLTVPLIVDIHAGQNWMETK</sequence>
<accession>A0ABX2CWQ8</accession>
<dbReference type="InterPro" id="IPR008918">
    <property type="entry name" value="HhH2"/>
</dbReference>
<keyword evidence="6 16" id="KW-0235">DNA replication</keyword>
<evidence type="ECO:0000259" key="20">
    <source>
        <dbReference type="SMART" id="SM00482"/>
    </source>
</evidence>
<name>A0ABX2CWQ8_9CYAN</name>
<evidence type="ECO:0000256" key="4">
    <source>
        <dbReference type="ARBA" id="ARBA00022679"/>
    </source>
</evidence>
<dbReference type="InterPro" id="IPR036397">
    <property type="entry name" value="RNaseH_sf"/>
</dbReference>
<dbReference type="PANTHER" id="PTHR10133:SF27">
    <property type="entry name" value="DNA POLYMERASE NU"/>
    <property type="match status" value="1"/>
</dbReference>
<dbReference type="InterPro" id="IPR029060">
    <property type="entry name" value="PIN-like_dom_sf"/>
</dbReference>
<dbReference type="Pfam" id="PF00476">
    <property type="entry name" value="DNA_pol_A"/>
    <property type="match status" value="1"/>
</dbReference>
<comment type="similarity">
    <text evidence="1 16">Belongs to the DNA polymerase type-A family.</text>
</comment>
<dbReference type="InterPro" id="IPR001098">
    <property type="entry name" value="DNA-dir_DNA_pol_A_palm_dom"/>
</dbReference>
<dbReference type="InterPro" id="IPR020045">
    <property type="entry name" value="DNA_polI_H3TH"/>
</dbReference>
<keyword evidence="8 16" id="KW-0227">DNA damage</keyword>
<keyword evidence="9 16" id="KW-0378">Hydrolase</keyword>
<dbReference type="Pfam" id="PF01367">
    <property type="entry name" value="5_3_exonuc"/>
    <property type="match status" value="1"/>
</dbReference>
<dbReference type="SMART" id="SM00475">
    <property type="entry name" value="53EXOc"/>
    <property type="match status" value="1"/>
</dbReference>
<evidence type="ECO:0000256" key="1">
    <source>
        <dbReference type="ARBA" id="ARBA00007705"/>
    </source>
</evidence>
<reference evidence="21 22" key="1">
    <citation type="journal article" date="2020" name="Sci. Rep.">
        <title>A novel cyanobacterial geosmin producer, revising GeoA distribution and dispersion patterns in Bacteria.</title>
        <authorList>
            <person name="Churro C."/>
            <person name="Semedo-Aguiar A.P."/>
            <person name="Silva A.D."/>
            <person name="Pereira-Leal J.B."/>
            <person name="Leite R.B."/>
        </authorList>
    </citation>
    <scope>NUCLEOTIDE SEQUENCE [LARGE SCALE GENOMIC DNA]</scope>
    <source>
        <strain evidence="21 22">IPMA8</strain>
    </source>
</reference>
<dbReference type="CDD" id="cd08637">
    <property type="entry name" value="DNA_pol_A_pol_I_C"/>
    <property type="match status" value="1"/>
</dbReference>
<proteinExistence type="inferred from homology"/>
<evidence type="ECO:0000256" key="7">
    <source>
        <dbReference type="ARBA" id="ARBA00022722"/>
    </source>
</evidence>
<keyword evidence="5 16" id="KW-0548">Nucleotidyltransferase</keyword>
<dbReference type="EC" id="2.7.7.7" evidence="2 15"/>
<dbReference type="Gene3D" id="3.30.70.370">
    <property type="match status" value="1"/>
</dbReference>
<evidence type="ECO:0000256" key="5">
    <source>
        <dbReference type="ARBA" id="ARBA00022695"/>
    </source>
</evidence>
<evidence type="ECO:0000259" key="19">
    <source>
        <dbReference type="SMART" id="SM00475"/>
    </source>
</evidence>
<keyword evidence="13 16" id="KW-0234">DNA repair</keyword>
<dbReference type="CDD" id="cd06139">
    <property type="entry name" value="DNA_polA_I_Ecoli_like_exo"/>
    <property type="match status" value="1"/>
</dbReference>
<dbReference type="InterPro" id="IPR002298">
    <property type="entry name" value="DNA_polymerase_A"/>
</dbReference>
<dbReference type="CDD" id="cd09898">
    <property type="entry name" value="H3TH_53EXO"/>
    <property type="match status" value="1"/>
</dbReference>
<comment type="function">
    <text evidence="16">In addition to polymerase activity, this DNA polymerase exhibits 3'-5' and 5'-3' exonuclease activity.</text>
</comment>
<dbReference type="PRINTS" id="PR00868">
    <property type="entry name" value="DNAPOLI"/>
</dbReference>
<dbReference type="SMART" id="SM00474">
    <property type="entry name" value="35EXOc"/>
    <property type="match status" value="1"/>
</dbReference>
<evidence type="ECO:0000256" key="14">
    <source>
        <dbReference type="ARBA" id="ARBA00049244"/>
    </source>
</evidence>
<evidence type="ECO:0000256" key="15">
    <source>
        <dbReference type="NCBIfam" id="TIGR00593"/>
    </source>
</evidence>
<dbReference type="Proteomes" id="UP000702425">
    <property type="component" value="Unassembled WGS sequence"/>
</dbReference>
<feature type="domain" description="3'-5' exonuclease" evidence="18">
    <location>
        <begin position="412"/>
        <end position="598"/>
    </location>
</feature>
<dbReference type="SUPFAM" id="SSF47807">
    <property type="entry name" value="5' to 3' exonuclease, C-terminal subdomain"/>
    <property type="match status" value="1"/>
</dbReference>